<evidence type="ECO:0000313" key="1">
    <source>
        <dbReference type="EMBL" id="OMJ11307.1"/>
    </source>
</evidence>
<gene>
    <name evidence="1" type="ORF">AYI70_g9810</name>
</gene>
<organism evidence="1 2">
    <name type="scientific">Smittium culicis</name>
    <dbReference type="NCBI Taxonomy" id="133412"/>
    <lineage>
        <taxon>Eukaryota</taxon>
        <taxon>Fungi</taxon>
        <taxon>Fungi incertae sedis</taxon>
        <taxon>Zoopagomycota</taxon>
        <taxon>Kickxellomycotina</taxon>
        <taxon>Harpellomycetes</taxon>
        <taxon>Harpellales</taxon>
        <taxon>Legeriomycetaceae</taxon>
        <taxon>Smittium</taxon>
    </lineage>
</organism>
<dbReference type="EMBL" id="LSSN01004562">
    <property type="protein sequence ID" value="OMJ11307.1"/>
    <property type="molecule type" value="Genomic_DNA"/>
</dbReference>
<dbReference type="AlphaFoldDB" id="A0A1R1X9K0"/>
<keyword evidence="2" id="KW-1185">Reference proteome</keyword>
<sequence>MFPPIYLYINRIEQGTAGFPTEREAIHSVGHEYYPASYRHYNSTWKPPSFVNEAADNYNKNFDNFIKAK</sequence>
<protein>
    <submittedName>
        <fullName evidence="1">Uncharacterized protein</fullName>
    </submittedName>
</protein>
<reference evidence="1 2" key="1">
    <citation type="submission" date="2017-01" db="EMBL/GenBank/DDBJ databases">
        <authorList>
            <person name="Mah S.A."/>
            <person name="Swanson W.J."/>
            <person name="Moy G.W."/>
            <person name="Vacquier V.D."/>
        </authorList>
    </citation>
    <scope>NUCLEOTIDE SEQUENCE [LARGE SCALE GENOMIC DNA]</scope>
    <source>
        <strain evidence="1 2">GSMNP</strain>
    </source>
</reference>
<proteinExistence type="predicted"/>
<accession>A0A1R1X9K0</accession>
<evidence type="ECO:0000313" key="2">
    <source>
        <dbReference type="Proteomes" id="UP000187283"/>
    </source>
</evidence>
<name>A0A1R1X9K0_9FUNG</name>
<dbReference type="Proteomes" id="UP000187283">
    <property type="component" value="Unassembled WGS sequence"/>
</dbReference>
<comment type="caution">
    <text evidence="1">The sequence shown here is derived from an EMBL/GenBank/DDBJ whole genome shotgun (WGS) entry which is preliminary data.</text>
</comment>